<keyword evidence="2 7" id="KW-0813">Transport</keyword>
<gene>
    <name evidence="9" type="ORF">YM304_26470</name>
</gene>
<keyword evidence="5 7" id="KW-1133">Transmembrane helix</keyword>
<keyword evidence="3" id="KW-1003">Cell membrane</keyword>
<proteinExistence type="inferred from homology"/>
<evidence type="ECO:0000256" key="6">
    <source>
        <dbReference type="ARBA" id="ARBA00023136"/>
    </source>
</evidence>
<evidence type="ECO:0000259" key="8">
    <source>
        <dbReference type="PROSITE" id="PS50928"/>
    </source>
</evidence>
<dbReference type="InterPro" id="IPR035906">
    <property type="entry name" value="MetI-like_sf"/>
</dbReference>
<dbReference type="PANTHER" id="PTHR43163:SF6">
    <property type="entry name" value="DIPEPTIDE TRANSPORT SYSTEM PERMEASE PROTEIN DPPB-RELATED"/>
    <property type="match status" value="1"/>
</dbReference>
<keyword evidence="4 7" id="KW-0812">Transmembrane</keyword>
<dbReference type="AlphaFoldDB" id="A0A6C7E918"/>
<dbReference type="CDD" id="cd06261">
    <property type="entry name" value="TM_PBP2"/>
    <property type="match status" value="1"/>
</dbReference>
<feature type="transmembrane region" description="Helical" evidence="7">
    <location>
        <begin position="240"/>
        <end position="263"/>
    </location>
</feature>
<evidence type="ECO:0000313" key="10">
    <source>
        <dbReference type="Proteomes" id="UP000011863"/>
    </source>
</evidence>
<evidence type="ECO:0000256" key="7">
    <source>
        <dbReference type="RuleBase" id="RU363032"/>
    </source>
</evidence>
<accession>A0A6C7E918</accession>
<dbReference type="OrthoDB" id="9778910at2"/>
<feature type="transmembrane region" description="Helical" evidence="7">
    <location>
        <begin position="283"/>
        <end position="308"/>
    </location>
</feature>
<feature type="transmembrane region" description="Helical" evidence="7">
    <location>
        <begin position="103"/>
        <end position="124"/>
    </location>
</feature>
<dbReference type="EMBL" id="AP012057">
    <property type="protein sequence ID" value="BAN02961.1"/>
    <property type="molecule type" value="Genomic_DNA"/>
</dbReference>
<organism evidence="9 10">
    <name type="scientific">Ilumatobacter coccineus (strain NBRC 103263 / KCTC 29153 / YM16-304)</name>
    <dbReference type="NCBI Taxonomy" id="1313172"/>
    <lineage>
        <taxon>Bacteria</taxon>
        <taxon>Bacillati</taxon>
        <taxon>Actinomycetota</taxon>
        <taxon>Acidimicrobiia</taxon>
        <taxon>Acidimicrobiales</taxon>
        <taxon>Ilumatobacteraceae</taxon>
        <taxon>Ilumatobacter</taxon>
    </lineage>
</organism>
<dbReference type="PANTHER" id="PTHR43163">
    <property type="entry name" value="DIPEPTIDE TRANSPORT SYSTEM PERMEASE PROTEIN DPPB-RELATED"/>
    <property type="match status" value="1"/>
</dbReference>
<dbReference type="Pfam" id="PF19300">
    <property type="entry name" value="BPD_transp_1_N"/>
    <property type="match status" value="1"/>
</dbReference>
<dbReference type="InterPro" id="IPR045621">
    <property type="entry name" value="BPD_transp_1_N"/>
</dbReference>
<dbReference type="Gene3D" id="1.10.3720.10">
    <property type="entry name" value="MetI-like"/>
    <property type="match status" value="1"/>
</dbReference>
<feature type="transmembrane region" description="Helical" evidence="7">
    <location>
        <begin position="179"/>
        <end position="199"/>
    </location>
</feature>
<sequence length="321" mass="34537">MIRFIIRRLLLALVTLAILLVVITLIPNIAPGDPARKIAGGTASPERLIEVSESLGLRDSVLTQLSKLAKSVFTLDFGESFSVATGEPVISVVMEAVGNSAKLVVFALIVMVPLSVLGGLVAAYKKDTWIDRTIVNTGLAFSAIPDFVAGVFLLAFLAVPFDFFKVQGNPPPDSSILTQMQHLLLPVLAVLMVYFGYIARITRAGTITALESDYARTAFMRGLTTRDVFRKHIARNALQPTVAVLGTQLGYLFGGMVALEKVFSYPGVGNLVLRAVDKADYPVLRAGVLAVAIIYMFATLCADLLVAYMNPRARVSMGDNS</sequence>
<evidence type="ECO:0000256" key="4">
    <source>
        <dbReference type="ARBA" id="ARBA00022692"/>
    </source>
</evidence>
<dbReference type="SUPFAM" id="SSF161098">
    <property type="entry name" value="MetI-like"/>
    <property type="match status" value="1"/>
</dbReference>
<dbReference type="RefSeq" id="WP_015442208.1">
    <property type="nucleotide sequence ID" value="NC_020520.1"/>
</dbReference>
<dbReference type="Proteomes" id="UP000011863">
    <property type="component" value="Chromosome"/>
</dbReference>
<comment type="subcellular location">
    <subcellularLocation>
        <location evidence="1 7">Cell membrane</location>
        <topology evidence="1 7">Multi-pass membrane protein</topology>
    </subcellularLocation>
</comment>
<evidence type="ECO:0000313" key="9">
    <source>
        <dbReference type="EMBL" id="BAN02961.1"/>
    </source>
</evidence>
<dbReference type="InterPro" id="IPR000515">
    <property type="entry name" value="MetI-like"/>
</dbReference>
<evidence type="ECO:0000256" key="2">
    <source>
        <dbReference type="ARBA" id="ARBA00022448"/>
    </source>
</evidence>
<dbReference type="PROSITE" id="PS50928">
    <property type="entry name" value="ABC_TM1"/>
    <property type="match status" value="1"/>
</dbReference>
<protein>
    <submittedName>
        <fullName evidence="9">Putative oligopeptide ABC transporter permease protein</fullName>
    </submittedName>
</protein>
<evidence type="ECO:0000256" key="1">
    <source>
        <dbReference type="ARBA" id="ARBA00004651"/>
    </source>
</evidence>
<evidence type="ECO:0000256" key="5">
    <source>
        <dbReference type="ARBA" id="ARBA00022989"/>
    </source>
</evidence>
<name>A0A6C7E918_ILUCY</name>
<dbReference type="GO" id="GO:0005886">
    <property type="term" value="C:plasma membrane"/>
    <property type="evidence" value="ECO:0007669"/>
    <property type="project" value="UniProtKB-SubCell"/>
</dbReference>
<reference evidence="9 10" key="1">
    <citation type="journal article" date="2013" name="Int. J. Syst. Evol. Microbiol.">
        <title>Ilumatobacter nonamiense sp. nov. and Ilumatobacter coccineum sp. nov., isolated from seashore sand.</title>
        <authorList>
            <person name="Matsumoto A."/>
            <person name="Kasai H."/>
            <person name="Matsuo Y."/>
            <person name="Shizuri Y."/>
            <person name="Ichikawa N."/>
            <person name="Fujita N."/>
            <person name="Omura S."/>
            <person name="Takahashi Y."/>
        </authorList>
    </citation>
    <scope>NUCLEOTIDE SEQUENCE [LARGE SCALE GENOMIC DNA]</scope>
    <source>
        <strain evidence="10">NBRC 103263 / KCTC 29153 / YM16-304</strain>
    </source>
</reference>
<keyword evidence="6 7" id="KW-0472">Membrane</keyword>
<dbReference type="Pfam" id="PF00528">
    <property type="entry name" value="BPD_transp_1"/>
    <property type="match status" value="1"/>
</dbReference>
<evidence type="ECO:0000256" key="3">
    <source>
        <dbReference type="ARBA" id="ARBA00022475"/>
    </source>
</evidence>
<dbReference type="GO" id="GO:0055085">
    <property type="term" value="P:transmembrane transport"/>
    <property type="evidence" value="ECO:0007669"/>
    <property type="project" value="InterPro"/>
</dbReference>
<dbReference type="KEGG" id="aym:YM304_26470"/>
<feature type="transmembrane region" description="Helical" evidence="7">
    <location>
        <begin position="136"/>
        <end position="159"/>
    </location>
</feature>
<comment type="similarity">
    <text evidence="7">Belongs to the binding-protein-dependent transport system permease family.</text>
</comment>
<feature type="domain" description="ABC transmembrane type-1" evidence="8">
    <location>
        <begin position="97"/>
        <end position="306"/>
    </location>
</feature>
<keyword evidence="10" id="KW-1185">Reference proteome</keyword>